<evidence type="ECO:0000313" key="1">
    <source>
        <dbReference type="Proteomes" id="UP000515163"/>
    </source>
</evidence>
<evidence type="ECO:0000313" key="2">
    <source>
        <dbReference type="RefSeq" id="XP_031563066.1"/>
    </source>
</evidence>
<gene>
    <name evidence="2" type="primary">LOC116298679</name>
</gene>
<dbReference type="PANTHER" id="PTHR10974">
    <property type="entry name" value="FI08016P-RELATED"/>
    <property type="match status" value="1"/>
</dbReference>
<dbReference type="RefSeq" id="XP_031563066.1">
    <property type="nucleotide sequence ID" value="XM_031707206.1"/>
</dbReference>
<sequence length="696" mass="80619">MIFRMLCAKMRRKKLFLLFLFCVALGVWFLIDYEVWLSKRCWTSKCKKSQGQDRQEYDDLEDLTLERIENVLLIPNPVRGIRNISNGSTCTLPNLDPFEVSVSHLIQDLGRNANCQGPDLHFTISSRGNLVLRKKEYRSAINLRTVELRYISRPNNDDDSYDTSDEVLPFQKKADKKYRKMTGDFINVNYELKKELENQNQFFARVVPKENVLQRSKELLKKNPAGLPLNILIFGFDSTSHAMFQRKLPRTAVYLQNKLKAYIFKGYSVVGDGTTPILTALLTGKFVGELQKNEQGGSKRTNYLDVWPWIMKDYEKHGYVSLYAEDDQRIATFNIRLKGFNKPPADHYMRPFWLALEDHILRKMKRKKKFPHNNLACLGSEPLHNITLDYLFSMYNAYPTTPKFGFAFMSYLSHGIPEQLSYADNDIVEYLKRYEKIRNNTVLILLSDHGTRIGPLRNSMQGSLEERLPWLSIVLPEWFEKKYPDMADNMKNNQHLVTSPFDVHATLRHFLSFPKEDPGQMTQSLFSKIDKLRPCAKAGIDYHWCPCLKWHPISVKADEVLASAKSVVQKINDNISKRDLSFSQCSPLELTRVVYAAELESEKTGSEYLLSPIKNGRMRRHKVPSGRRLQIVLETSPLKGTFEATVTVRKNGRVVVNPHISRTSVYSDNPHCIVDTLPELRKFCICYDKLNNNNKR</sequence>
<proteinExistence type="predicted"/>
<dbReference type="AlphaFoldDB" id="A0A6P8I6W4"/>
<dbReference type="PANTHER" id="PTHR10974:SF1">
    <property type="entry name" value="FI08016P-RELATED"/>
    <property type="match status" value="1"/>
</dbReference>
<dbReference type="SUPFAM" id="SSF53649">
    <property type="entry name" value="Alkaline phosphatase-like"/>
    <property type="match status" value="1"/>
</dbReference>
<dbReference type="Proteomes" id="UP000515163">
    <property type="component" value="Unplaced"/>
</dbReference>
<dbReference type="GO" id="GO:0005615">
    <property type="term" value="C:extracellular space"/>
    <property type="evidence" value="ECO:0007669"/>
    <property type="project" value="TreeGrafter"/>
</dbReference>
<organism evidence="1 2">
    <name type="scientific">Actinia tenebrosa</name>
    <name type="common">Australian red waratah sea anemone</name>
    <dbReference type="NCBI Taxonomy" id="6105"/>
    <lineage>
        <taxon>Eukaryota</taxon>
        <taxon>Metazoa</taxon>
        <taxon>Cnidaria</taxon>
        <taxon>Anthozoa</taxon>
        <taxon>Hexacorallia</taxon>
        <taxon>Actiniaria</taxon>
        <taxon>Actiniidae</taxon>
        <taxon>Actinia</taxon>
    </lineage>
</organism>
<protein>
    <submittedName>
        <fullName evidence="2">Uncharacterized protein LOC116298679</fullName>
    </submittedName>
</protein>
<keyword evidence="1" id="KW-1185">Reference proteome</keyword>
<dbReference type="InterPro" id="IPR004245">
    <property type="entry name" value="DUF229"/>
</dbReference>
<dbReference type="OrthoDB" id="413313at2759"/>
<dbReference type="FunFam" id="3.40.720.10:FF:000017">
    <property type="entry name" value="Predicted protein"/>
    <property type="match status" value="1"/>
</dbReference>
<dbReference type="InterPro" id="IPR017850">
    <property type="entry name" value="Alkaline_phosphatase_core_sf"/>
</dbReference>
<name>A0A6P8I6W4_ACTTE</name>
<dbReference type="InParanoid" id="A0A6P8I6W4"/>
<dbReference type="KEGG" id="aten:116298679"/>
<dbReference type="Pfam" id="PF02995">
    <property type="entry name" value="DUF229"/>
    <property type="match status" value="1"/>
</dbReference>
<dbReference type="CDD" id="cd16021">
    <property type="entry name" value="ALP_like"/>
    <property type="match status" value="1"/>
</dbReference>
<accession>A0A6P8I6W4</accession>
<dbReference type="GeneID" id="116298679"/>
<reference evidence="2" key="1">
    <citation type="submission" date="2025-08" db="UniProtKB">
        <authorList>
            <consortium name="RefSeq"/>
        </authorList>
    </citation>
    <scope>IDENTIFICATION</scope>
    <source>
        <tissue evidence="2">Tentacle</tissue>
    </source>
</reference>
<dbReference type="Gene3D" id="3.40.720.10">
    <property type="entry name" value="Alkaline Phosphatase, subunit A"/>
    <property type="match status" value="1"/>
</dbReference>